<name>A0A284VPQ7_9EURY</name>
<dbReference type="Pfam" id="PF08979">
    <property type="entry name" value="DUF1894"/>
    <property type="match status" value="1"/>
</dbReference>
<dbReference type="STRING" id="1392998.ANME2D_03277"/>
<dbReference type="EMBL" id="FZMP01000173">
    <property type="protein sequence ID" value="SNQ61255.1"/>
    <property type="molecule type" value="Genomic_DNA"/>
</dbReference>
<dbReference type="PIRSF" id="PIRSF006577">
    <property type="entry name" value="UCP006577"/>
    <property type="match status" value="1"/>
</dbReference>
<dbReference type="AlphaFoldDB" id="A0A284VPQ7"/>
<dbReference type="RefSeq" id="WP_218837996.1">
    <property type="nucleotide sequence ID" value="NZ_FZMP01000173.1"/>
</dbReference>
<dbReference type="OrthoDB" id="109565at2157"/>
<reference evidence="2" key="1">
    <citation type="submission" date="2017-06" db="EMBL/GenBank/DDBJ databases">
        <authorList>
            <person name="Cremers G."/>
        </authorList>
    </citation>
    <scope>NUCLEOTIDE SEQUENCE [LARGE SCALE GENOMIC DNA]</scope>
</reference>
<evidence type="ECO:0000313" key="2">
    <source>
        <dbReference type="Proteomes" id="UP000218615"/>
    </source>
</evidence>
<proteinExistence type="predicted"/>
<organism evidence="1 2">
    <name type="scientific">Candidatus Methanoperedens nitratireducens</name>
    <dbReference type="NCBI Taxonomy" id="1392998"/>
    <lineage>
        <taxon>Archaea</taxon>
        <taxon>Methanobacteriati</taxon>
        <taxon>Methanobacteriota</taxon>
        <taxon>Stenosarchaea group</taxon>
        <taxon>Methanomicrobia</taxon>
        <taxon>Methanosarcinales</taxon>
        <taxon>ANME-2 cluster</taxon>
        <taxon>Candidatus Methanoperedentaceae</taxon>
        <taxon>Candidatus Methanoperedens</taxon>
    </lineage>
</organism>
<evidence type="ECO:0008006" key="3">
    <source>
        <dbReference type="Google" id="ProtNLM"/>
    </source>
</evidence>
<accession>A0A284VPQ7</accession>
<gene>
    <name evidence="1" type="ORF">MNV_290007</name>
</gene>
<evidence type="ECO:0000313" key="1">
    <source>
        <dbReference type="EMBL" id="SNQ61255.1"/>
    </source>
</evidence>
<dbReference type="Proteomes" id="UP000218615">
    <property type="component" value="Unassembled WGS sequence"/>
</dbReference>
<protein>
    <recommendedName>
        <fullName evidence="3">DUF1894 domain-containing protein</fullName>
    </recommendedName>
</protein>
<sequence>MGCIDEMDYEILLPSSSIKECADYIKKNFKEIYYVRQGYRIFNTFLIGFNPIPVAVENDDIIMPYVKPCHGSFVLRIKAKNEVERLRGGGL</sequence>
<dbReference type="InterPro" id="IPR012031">
    <property type="entry name" value="MTH0776-like"/>
</dbReference>
<keyword evidence="2" id="KW-1185">Reference proteome</keyword>